<organism evidence="2 3">
    <name type="scientific">Collybiopsis luxurians FD-317 M1</name>
    <dbReference type="NCBI Taxonomy" id="944289"/>
    <lineage>
        <taxon>Eukaryota</taxon>
        <taxon>Fungi</taxon>
        <taxon>Dikarya</taxon>
        <taxon>Basidiomycota</taxon>
        <taxon>Agaricomycotina</taxon>
        <taxon>Agaricomycetes</taxon>
        <taxon>Agaricomycetidae</taxon>
        <taxon>Agaricales</taxon>
        <taxon>Marasmiineae</taxon>
        <taxon>Omphalotaceae</taxon>
        <taxon>Collybiopsis</taxon>
        <taxon>Collybiopsis luxurians</taxon>
    </lineage>
</organism>
<reference evidence="2 3" key="1">
    <citation type="submission" date="2014-04" db="EMBL/GenBank/DDBJ databases">
        <title>Evolutionary Origins and Diversification of the Mycorrhizal Mutualists.</title>
        <authorList>
            <consortium name="DOE Joint Genome Institute"/>
            <consortium name="Mycorrhizal Genomics Consortium"/>
            <person name="Kohler A."/>
            <person name="Kuo A."/>
            <person name="Nagy L.G."/>
            <person name="Floudas D."/>
            <person name="Copeland A."/>
            <person name="Barry K.W."/>
            <person name="Cichocki N."/>
            <person name="Veneault-Fourrey C."/>
            <person name="LaButti K."/>
            <person name="Lindquist E.A."/>
            <person name="Lipzen A."/>
            <person name="Lundell T."/>
            <person name="Morin E."/>
            <person name="Murat C."/>
            <person name="Riley R."/>
            <person name="Ohm R."/>
            <person name="Sun H."/>
            <person name="Tunlid A."/>
            <person name="Henrissat B."/>
            <person name="Grigoriev I.V."/>
            <person name="Hibbett D.S."/>
            <person name="Martin F."/>
        </authorList>
    </citation>
    <scope>NUCLEOTIDE SEQUENCE [LARGE SCALE GENOMIC DNA]</scope>
    <source>
        <strain evidence="2 3">FD-317 M1</strain>
    </source>
</reference>
<feature type="transmembrane region" description="Helical" evidence="1">
    <location>
        <begin position="6"/>
        <end position="31"/>
    </location>
</feature>
<proteinExistence type="predicted"/>
<evidence type="ECO:0000256" key="1">
    <source>
        <dbReference type="SAM" id="Phobius"/>
    </source>
</evidence>
<dbReference type="AlphaFoldDB" id="A0A0D0CQY0"/>
<keyword evidence="1" id="KW-1133">Transmembrane helix</keyword>
<dbReference type="EMBL" id="KN834788">
    <property type="protein sequence ID" value="KIK57918.1"/>
    <property type="molecule type" value="Genomic_DNA"/>
</dbReference>
<keyword evidence="1" id="KW-0812">Transmembrane</keyword>
<dbReference type="Proteomes" id="UP000053593">
    <property type="component" value="Unassembled WGS sequence"/>
</dbReference>
<name>A0A0D0CQY0_9AGAR</name>
<dbReference type="HOGENOM" id="CLU_3050521_0_0_1"/>
<gene>
    <name evidence="2" type="ORF">GYMLUDRAFT_737214</name>
</gene>
<evidence type="ECO:0000313" key="3">
    <source>
        <dbReference type="Proteomes" id="UP000053593"/>
    </source>
</evidence>
<protein>
    <submittedName>
        <fullName evidence="2">Uncharacterized protein</fullName>
    </submittedName>
</protein>
<sequence>MTLGVTQILTVVNDIFIVTAAWYPVAVIILINKDSSPVLETLHTINLSMDDGSL</sequence>
<accession>A0A0D0CQY0</accession>
<evidence type="ECO:0000313" key="2">
    <source>
        <dbReference type="EMBL" id="KIK57918.1"/>
    </source>
</evidence>
<keyword evidence="3" id="KW-1185">Reference proteome</keyword>
<keyword evidence="1" id="KW-0472">Membrane</keyword>